<dbReference type="RefSeq" id="WP_233393427.1">
    <property type="nucleotide sequence ID" value="NZ_JAJTWT010000006.1"/>
</dbReference>
<evidence type="ECO:0000313" key="3">
    <source>
        <dbReference type="Proteomes" id="UP001201463"/>
    </source>
</evidence>
<dbReference type="EMBL" id="JAJTWT010000006">
    <property type="protein sequence ID" value="MCE4538908.1"/>
    <property type="molecule type" value="Genomic_DNA"/>
</dbReference>
<organism evidence="2 3">
    <name type="scientific">Pelomonas caseinilytica</name>
    <dbReference type="NCBI Taxonomy" id="2906763"/>
    <lineage>
        <taxon>Bacteria</taxon>
        <taxon>Pseudomonadati</taxon>
        <taxon>Pseudomonadota</taxon>
        <taxon>Betaproteobacteria</taxon>
        <taxon>Burkholderiales</taxon>
        <taxon>Sphaerotilaceae</taxon>
        <taxon>Roseateles</taxon>
    </lineage>
</organism>
<gene>
    <name evidence="2" type="ORF">LXT12_16770</name>
</gene>
<comment type="caution">
    <text evidence="2">The sequence shown here is derived from an EMBL/GenBank/DDBJ whole genome shotgun (WGS) entry which is preliminary data.</text>
</comment>
<sequence>MQPHRVLAVLLFAPLLAPAQVIGTLGNFDVVNNTGQEAHGFEIELEGLHLSDITDTFGGAGRGFPTTVERYGAPVVSAYANGSIFGVRVTYQASFAAGVWSTGTPSGVFSTPGESCWTGGGIAYGPSTPCDHFGVGNVGSPTKTTYSWLVEANPGSGVLNPVAASLPAPQWQVTPAPVVGAPPVVVARIQAPQPPEAPEPQFGTPLWVKVYSTELEDKVGLEELMGGNAKVEQARQHTEIEWQLLQTDPGNPAAGALENGGGAEMGAGKEAVLRRYEFYAYTGAFDPASHEAKPLFGDSHPDATEIGDFMGAQNVALNLNGNPVAAVPEAPSAGLMALGLGALVVWRRRQLRA</sequence>
<proteinExistence type="predicted"/>
<evidence type="ECO:0000313" key="2">
    <source>
        <dbReference type="EMBL" id="MCE4538908.1"/>
    </source>
</evidence>
<name>A0ABS8XIS7_9BURK</name>
<protein>
    <submittedName>
        <fullName evidence="2">PEP-CTERM sorting domain-containing protein</fullName>
    </submittedName>
</protein>
<evidence type="ECO:0000256" key="1">
    <source>
        <dbReference type="SAM" id="SignalP"/>
    </source>
</evidence>
<reference evidence="2 3" key="1">
    <citation type="submission" date="2021-12" db="EMBL/GenBank/DDBJ databases">
        <title>Genome seq of p7.</title>
        <authorList>
            <person name="Seo T."/>
        </authorList>
    </citation>
    <scope>NUCLEOTIDE SEQUENCE [LARGE SCALE GENOMIC DNA]</scope>
    <source>
        <strain evidence="2 3">P7</strain>
    </source>
</reference>
<dbReference type="Proteomes" id="UP001201463">
    <property type="component" value="Unassembled WGS sequence"/>
</dbReference>
<keyword evidence="3" id="KW-1185">Reference proteome</keyword>
<keyword evidence="1" id="KW-0732">Signal</keyword>
<feature type="chain" id="PRO_5045719414" evidence="1">
    <location>
        <begin position="20"/>
        <end position="353"/>
    </location>
</feature>
<feature type="signal peptide" evidence="1">
    <location>
        <begin position="1"/>
        <end position="19"/>
    </location>
</feature>
<accession>A0ABS8XIS7</accession>